<evidence type="ECO:0000256" key="3">
    <source>
        <dbReference type="ARBA" id="ARBA00009381"/>
    </source>
</evidence>
<comment type="pathway">
    <text evidence="11">Sulfur metabolism; glutathione metabolism.</text>
</comment>
<proteinExistence type="inferred from homology"/>
<gene>
    <name evidence="13" type="primary">ggt</name>
    <name evidence="13" type="ORF">HER31_02505</name>
</gene>
<dbReference type="Pfam" id="PF01019">
    <property type="entry name" value="G_glu_transpept"/>
    <property type="match status" value="1"/>
</dbReference>
<evidence type="ECO:0000256" key="10">
    <source>
        <dbReference type="PIRSR" id="PIRSR600101-2"/>
    </source>
</evidence>
<evidence type="ECO:0000256" key="11">
    <source>
        <dbReference type="RuleBase" id="RU368036"/>
    </source>
</evidence>
<evidence type="ECO:0000256" key="6">
    <source>
        <dbReference type="ARBA" id="ARBA00023145"/>
    </source>
</evidence>
<keyword evidence="4 11" id="KW-0808">Transferase</keyword>
<dbReference type="EMBL" id="CP051180">
    <property type="protein sequence ID" value="QIZ75850.1"/>
    <property type="molecule type" value="Genomic_DNA"/>
</dbReference>
<comment type="PTM">
    <text evidence="11">Cleaved by autocatalysis into a large and a small subunit.</text>
</comment>
<dbReference type="InterPro" id="IPR043137">
    <property type="entry name" value="GGT_ssub_C"/>
</dbReference>
<reference evidence="13 14" key="1">
    <citation type="submission" date="2020-04" db="EMBL/GenBank/DDBJ databases">
        <title>Ferrimonas sp. S7 isolated from sea water.</title>
        <authorList>
            <person name="Bae S.S."/>
            <person name="Baek K."/>
        </authorList>
    </citation>
    <scope>NUCLEOTIDE SEQUENCE [LARGE SCALE GENOMIC DNA]</scope>
    <source>
        <strain evidence="13 14">S7</strain>
    </source>
</reference>
<evidence type="ECO:0000256" key="5">
    <source>
        <dbReference type="ARBA" id="ARBA00022801"/>
    </source>
</evidence>
<dbReference type="PANTHER" id="PTHR43199">
    <property type="entry name" value="GLUTATHIONE HYDROLASE"/>
    <property type="match status" value="1"/>
</dbReference>
<feature type="signal peptide" evidence="12">
    <location>
        <begin position="1"/>
        <end position="17"/>
    </location>
</feature>
<organism evidence="13 14">
    <name type="scientific">Ferrimonas lipolytica</name>
    <dbReference type="NCBI Taxonomy" id="2724191"/>
    <lineage>
        <taxon>Bacteria</taxon>
        <taxon>Pseudomonadati</taxon>
        <taxon>Pseudomonadota</taxon>
        <taxon>Gammaproteobacteria</taxon>
        <taxon>Alteromonadales</taxon>
        <taxon>Ferrimonadaceae</taxon>
        <taxon>Ferrimonas</taxon>
    </lineage>
</organism>
<comment type="similarity">
    <text evidence="3 11">Belongs to the gamma-glutamyltransferase family.</text>
</comment>
<feature type="binding site" evidence="10">
    <location>
        <position position="432"/>
    </location>
    <ligand>
        <name>L-glutamate</name>
        <dbReference type="ChEBI" id="CHEBI:29985"/>
    </ligand>
</feature>
<dbReference type="InterPro" id="IPR000101">
    <property type="entry name" value="GGT_peptidase"/>
</dbReference>
<dbReference type="InterPro" id="IPR029055">
    <property type="entry name" value="Ntn_hydrolases_N"/>
</dbReference>
<evidence type="ECO:0000256" key="4">
    <source>
        <dbReference type="ARBA" id="ARBA00022679"/>
    </source>
</evidence>
<keyword evidence="7 11" id="KW-0012">Acyltransferase</keyword>
<keyword evidence="14" id="KW-1185">Reference proteome</keyword>
<keyword evidence="11" id="KW-0317">Glutathione biosynthesis</keyword>
<feature type="binding site" evidence="10">
    <location>
        <position position="479"/>
    </location>
    <ligand>
        <name>L-glutamate</name>
        <dbReference type="ChEBI" id="CHEBI:29985"/>
    </ligand>
</feature>
<accession>A0A6H1UB88</accession>
<evidence type="ECO:0000256" key="9">
    <source>
        <dbReference type="PIRSR" id="PIRSR600101-1"/>
    </source>
</evidence>
<feature type="active site" description="Nucleophile" evidence="9">
    <location>
        <position position="392"/>
    </location>
</feature>
<evidence type="ECO:0000256" key="8">
    <source>
        <dbReference type="ARBA" id="ARBA00047417"/>
    </source>
</evidence>
<comment type="catalytic activity">
    <reaction evidence="1 11">
        <text>an S-substituted glutathione + H2O = an S-substituted L-cysteinylglycine + L-glutamate</text>
        <dbReference type="Rhea" id="RHEA:59468"/>
        <dbReference type="ChEBI" id="CHEBI:15377"/>
        <dbReference type="ChEBI" id="CHEBI:29985"/>
        <dbReference type="ChEBI" id="CHEBI:90779"/>
        <dbReference type="ChEBI" id="CHEBI:143103"/>
        <dbReference type="EC" id="3.4.19.13"/>
    </reaction>
</comment>
<dbReference type="GO" id="GO:0036374">
    <property type="term" value="F:glutathione hydrolase activity"/>
    <property type="evidence" value="ECO:0007669"/>
    <property type="project" value="UniProtKB-UniRule"/>
</dbReference>
<comment type="catalytic activity">
    <reaction evidence="8 11">
        <text>an N-terminal (5-L-glutamyl)-[peptide] + an alpha-amino acid = 5-L-glutamyl amino acid + an N-terminal L-alpha-aminoacyl-[peptide]</text>
        <dbReference type="Rhea" id="RHEA:23904"/>
        <dbReference type="Rhea" id="RHEA-COMP:9780"/>
        <dbReference type="Rhea" id="RHEA-COMP:9795"/>
        <dbReference type="ChEBI" id="CHEBI:77644"/>
        <dbReference type="ChEBI" id="CHEBI:78597"/>
        <dbReference type="ChEBI" id="CHEBI:78599"/>
        <dbReference type="ChEBI" id="CHEBI:78608"/>
        <dbReference type="EC" id="2.3.2.2"/>
    </reaction>
</comment>
<dbReference type="AlphaFoldDB" id="A0A6H1UB88"/>
<dbReference type="UniPathway" id="UPA00204"/>
<name>A0A6H1UB88_9GAMM</name>
<feature type="binding site" evidence="10">
    <location>
        <begin position="456"/>
        <end position="457"/>
    </location>
    <ligand>
        <name>L-glutamate</name>
        <dbReference type="ChEBI" id="CHEBI:29985"/>
    </ligand>
</feature>
<evidence type="ECO:0000313" key="13">
    <source>
        <dbReference type="EMBL" id="QIZ75850.1"/>
    </source>
</evidence>
<comment type="catalytic activity">
    <reaction evidence="2 11">
        <text>glutathione + H2O = L-cysteinylglycine + L-glutamate</text>
        <dbReference type="Rhea" id="RHEA:28807"/>
        <dbReference type="ChEBI" id="CHEBI:15377"/>
        <dbReference type="ChEBI" id="CHEBI:29985"/>
        <dbReference type="ChEBI" id="CHEBI:57925"/>
        <dbReference type="ChEBI" id="CHEBI:61694"/>
        <dbReference type="EC" id="3.4.19.13"/>
    </reaction>
</comment>
<keyword evidence="12" id="KW-0732">Signal</keyword>
<dbReference type="PANTHER" id="PTHR43199:SF1">
    <property type="entry name" value="GLUTATHIONE HYDROLASE PROENZYME"/>
    <property type="match status" value="1"/>
</dbReference>
<dbReference type="NCBIfam" id="TIGR00066">
    <property type="entry name" value="g_glut_trans"/>
    <property type="match status" value="1"/>
</dbReference>
<dbReference type="Proteomes" id="UP000501602">
    <property type="component" value="Chromosome"/>
</dbReference>
<feature type="chain" id="PRO_5026126267" description="Glutathione hydrolase proenzyme" evidence="12">
    <location>
        <begin position="18"/>
        <end position="573"/>
    </location>
</feature>
<keyword evidence="6 11" id="KW-0865">Zymogen</keyword>
<protein>
    <recommendedName>
        <fullName evidence="11">Glutathione hydrolase proenzyme</fullName>
        <ecNumber evidence="11">2.3.2.2</ecNumber>
        <ecNumber evidence="11">3.4.19.13</ecNumber>
    </recommendedName>
    <component>
        <recommendedName>
            <fullName evidence="11">Glutathione hydrolase large chain</fullName>
        </recommendedName>
    </component>
    <component>
        <recommendedName>
            <fullName evidence="11">Glutathione hydrolase small chain</fullName>
        </recommendedName>
    </component>
</protein>
<dbReference type="EC" id="2.3.2.2" evidence="11"/>
<comment type="subunit">
    <text evidence="11">This enzyme consists of two polypeptide chains, which are synthesized in precursor form from a single polypeptide.</text>
</comment>
<dbReference type="GO" id="GO:0103068">
    <property type="term" value="F:leukotriene C4 gamma-glutamyl transferase activity"/>
    <property type="evidence" value="ECO:0007669"/>
    <property type="project" value="UniProtKB-EC"/>
</dbReference>
<dbReference type="GO" id="GO:0006750">
    <property type="term" value="P:glutathione biosynthetic process"/>
    <property type="evidence" value="ECO:0007669"/>
    <property type="project" value="UniProtKB-KW"/>
</dbReference>
<dbReference type="PRINTS" id="PR01210">
    <property type="entry name" value="GGTRANSPTASE"/>
</dbReference>
<evidence type="ECO:0000256" key="7">
    <source>
        <dbReference type="ARBA" id="ARBA00023315"/>
    </source>
</evidence>
<dbReference type="GO" id="GO:0006751">
    <property type="term" value="P:glutathione catabolic process"/>
    <property type="evidence" value="ECO:0007669"/>
    <property type="project" value="UniProtKB-UniRule"/>
</dbReference>
<evidence type="ECO:0000256" key="1">
    <source>
        <dbReference type="ARBA" id="ARBA00001049"/>
    </source>
</evidence>
<sequence length="573" mass="60988">MKYLLLVGALWSSCAMAAEAEPEPEAATGFQQQGIAFGSEFMAATANPLASTAAQSILAKGGSAVDAAIAAQMVLTLTEPQSSGIGGGFFMLYWDADKSELVSLDARESAPAKATPELFMENGKPLRWIDAVVGGRSVGVPGVVAGLYEAHLRYGTLPWSQLFTDAIELAQQGFVVSPRLAKLLAKEFNPGLKRAGTANDYFAPNGKWLNAGDKRTNPELARTLSNIAKHGPAAFYQGPLAQQMVDAVNSDADRPGLLALTDLNQFAPVWRKPLCQPYRQYQICGMGPPSSGAVAVGQILSILEPFAIDKMAVNGADFVHHYAQASRVAYADRAHYIADPAFVEVPLESMLAPSYLQQRSTNILPNKDLGKVNHGIFAPVHGADATAALPSTSHMVIADKAGNLLSLTSSIEMGFGSSVMVGGFLLNNQLTDFSLYPGAGKQLAANRVEAGKRPRSSMAPTIILDKQGQPEYALGSPGGSRIINYVSQVSVALLDWKLPLDEAMALPRVSHRNDYLLLEADTAVAQLLPEFEQRGYKVRIAPLNSGVQVIQRTGSGWLGAADPRREGVALGND</sequence>
<dbReference type="EC" id="3.4.19.13" evidence="11"/>
<evidence type="ECO:0000313" key="14">
    <source>
        <dbReference type="Proteomes" id="UP000501602"/>
    </source>
</evidence>
<dbReference type="RefSeq" id="WP_168659111.1">
    <property type="nucleotide sequence ID" value="NZ_CP051180.1"/>
</dbReference>
<feature type="binding site" evidence="10">
    <location>
        <position position="107"/>
    </location>
    <ligand>
        <name>L-glutamate</name>
        <dbReference type="ChEBI" id="CHEBI:29985"/>
    </ligand>
</feature>
<keyword evidence="5 11" id="KW-0378">Hydrolase</keyword>
<dbReference type="Gene3D" id="3.60.20.40">
    <property type="match status" value="1"/>
</dbReference>
<evidence type="ECO:0000256" key="12">
    <source>
        <dbReference type="SAM" id="SignalP"/>
    </source>
</evidence>
<dbReference type="Gene3D" id="1.10.246.130">
    <property type="match status" value="1"/>
</dbReference>
<evidence type="ECO:0000256" key="2">
    <source>
        <dbReference type="ARBA" id="ARBA00001089"/>
    </source>
</evidence>
<dbReference type="SUPFAM" id="SSF56235">
    <property type="entry name" value="N-terminal nucleophile aminohydrolases (Ntn hydrolases)"/>
    <property type="match status" value="1"/>
</dbReference>
<dbReference type="InterPro" id="IPR051792">
    <property type="entry name" value="GGT_bact"/>
</dbReference>
<dbReference type="KEGG" id="fes:HER31_02505"/>
<dbReference type="InterPro" id="IPR043138">
    <property type="entry name" value="GGT_lsub"/>
</dbReference>